<dbReference type="OrthoDB" id="9792085at2"/>
<dbReference type="Gene3D" id="3.40.50.720">
    <property type="entry name" value="NAD(P)-binding Rossmann-like Domain"/>
    <property type="match status" value="1"/>
</dbReference>
<dbReference type="SUPFAM" id="SSF55347">
    <property type="entry name" value="Glyceraldehyde-3-phosphate dehydrogenase-like, C-terminal domain"/>
    <property type="match status" value="1"/>
</dbReference>
<accession>A0A3S9MIV2</accession>
<dbReference type="Gene3D" id="3.30.360.10">
    <property type="entry name" value="Dihydrodipicolinate Reductase, domain 2"/>
    <property type="match status" value="1"/>
</dbReference>
<keyword evidence="1" id="KW-0560">Oxidoreductase</keyword>
<evidence type="ECO:0000313" key="5">
    <source>
        <dbReference type="Proteomes" id="UP000280298"/>
    </source>
</evidence>
<dbReference type="Pfam" id="PF01408">
    <property type="entry name" value="GFO_IDH_MocA"/>
    <property type="match status" value="1"/>
</dbReference>
<reference evidence="4 5" key="1">
    <citation type="journal article" date="2019" name="Int. J. Syst. Evol. Microbiol.">
        <title>Streptomyces cyaneochromogenes sp. nov., a blue pigment-producing actinomycete from manganese-contaminated soil.</title>
        <authorList>
            <person name="Tang X."/>
            <person name="Zhao J."/>
            <person name="Li K."/>
            <person name="Chen Z."/>
            <person name="Sun Y."/>
            <person name="Gao J."/>
        </authorList>
    </citation>
    <scope>NUCLEOTIDE SEQUENCE [LARGE SCALE GENOMIC DNA]</scope>
    <source>
        <strain evidence="4 5">MK-45</strain>
    </source>
</reference>
<organism evidence="4 5">
    <name type="scientific">Streptomyces cyaneochromogenes</name>
    <dbReference type="NCBI Taxonomy" id="2496836"/>
    <lineage>
        <taxon>Bacteria</taxon>
        <taxon>Bacillati</taxon>
        <taxon>Actinomycetota</taxon>
        <taxon>Actinomycetes</taxon>
        <taxon>Kitasatosporales</taxon>
        <taxon>Streptomycetaceae</taxon>
        <taxon>Streptomyces</taxon>
    </lineage>
</organism>
<dbReference type="InterPro" id="IPR055170">
    <property type="entry name" value="GFO_IDH_MocA-like_dom"/>
</dbReference>
<dbReference type="InterPro" id="IPR000683">
    <property type="entry name" value="Gfo/Idh/MocA-like_OxRdtase_N"/>
</dbReference>
<dbReference type="InterPro" id="IPR050463">
    <property type="entry name" value="Gfo/Idh/MocA_oxidrdct_glycsds"/>
</dbReference>
<gene>
    <name evidence="4" type="ORF">EJ357_41195</name>
</gene>
<proteinExistence type="predicted"/>
<protein>
    <submittedName>
        <fullName evidence="4">Gfo/Idh/MocA family oxidoreductase</fullName>
    </submittedName>
</protein>
<dbReference type="Pfam" id="PF22725">
    <property type="entry name" value="GFO_IDH_MocA_C3"/>
    <property type="match status" value="1"/>
</dbReference>
<feature type="domain" description="GFO/IDH/MocA-like oxidoreductase" evidence="3">
    <location>
        <begin position="141"/>
        <end position="285"/>
    </location>
</feature>
<dbReference type="RefSeq" id="WP_126396986.1">
    <property type="nucleotide sequence ID" value="NZ_CP034539.1"/>
</dbReference>
<dbReference type="Proteomes" id="UP000280298">
    <property type="component" value="Chromosome"/>
</dbReference>
<dbReference type="AlphaFoldDB" id="A0A3S9MIV2"/>
<evidence type="ECO:0000256" key="1">
    <source>
        <dbReference type="ARBA" id="ARBA00023002"/>
    </source>
</evidence>
<dbReference type="EMBL" id="CP034539">
    <property type="protein sequence ID" value="AZQ39065.1"/>
    <property type="molecule type" value="Genomic_DNA"/>
</dbReference>
<dbReference type="PANTHER" id="PTHR43818:SF11">
    <property type="entry name" value="BCDNA.GH03377"/>
    <property type="match status" value="1"/>
</dbReference>
<sequence>MVDSLGVAVVGFGWMGRVHTQAYARLPHHYPHLPLRPRLVTIAEDVPGRAEEAAAQFGFAATTRHWREIAADPRVQAVSITAPNFLHREIGVAMAEAGKHIWIEKPVGLTVADARAVADAVAKAGVQGAVGFNYRNAPAVEAARELIASGGIGTVTHVRVRLFSDYAAHPDSALTWRYEKERGGSGVLGDLASHGADLARYLLGDIASLTADTAVFIPERARPTGATAGHTLATGGELGPVENEDYVNCLLRFASGARGVLEACRVSVGEQNNYGFEVHGTQGAVFWDFRRMNELGVSRGTSYQDQPVSTVYVGPGDGEFGAFQPGAANAMGYDDLKVIEASRFLRSVAEGVPHGATVEDAVHSAAVLDAMVRSAESGAWVDLAPKA</sequence>
<dbReference type="GO" id="GO:0016491">
    <property type="term" value="F:oxidoreductase activity"/>
    <property type="evidence" value="ECO:0007669"/>
    <property type="project" value="UniProtKB-KW"/>
</dbReference>
<evidence type="ECO:0000313" key="4">
    <source>
        <dbReference type="EMBL" id="AZQ39065.1"/>
    </source>
</evidence>
<dbReference type="PANTHER" id="PTHR43818">
    <property type="entry name" value="BCDNA.GH03377"/>
    <property type="match status" value="1"/>
</dbReference>
<evidence type="ECO:0000259" key="3">
    <source>
        <dbReference type="Pfam" id="PF22725"/>
    </source>
</evidence>
<dbReference type="KEGG" id="scya:EJ357_41195"/>
<evidence type="ECO:0000259" key="2">
    <source>
        <dbReference type="Pfam" id="PF01408"/>
    </source>
</evidence>
<dbReference type="InterPro" id="IPR036291">
    <property type="entry name" value="NAD(P)-bd_dom_sf"/>
</dbReference>
<keyword evidence="5" id="KW-1185">Reference proteome</keyword>
<name>A0A3S9MIV2_9ACTN</name>
<dbReference type="SUPFAM" id="SSF51735">
    <property type="entry name" value="NAD(P)-binding Rossmann-fold domains"/>
    <property type="match status" value="1"/>
</dbReference>
<dbReference type="GO" id="GO:0000166">
    <property type="term" value="F:nucleotide binding"/>
    <property type="evidence" value="ECO:0007669"/>
    <property type="project" value="InterPro"/>
</dbReference>
<feature type="domain" description="Gfo/Idh/MocA-like oxidoreductase N-terminal" evidence="2">
    <location>
        <begin position="6"/>
        <end position="132"/>
    </location>
</feature>